<feature type="compositionally biased region" description="Acidic residues" evidence="1">
    <location>
        <begin position="526"/>
        <end position="543"/>
    </location>
</feature>
<dbReference type="RefSeq" id="WP_021742266.1">
    <property type="nucleotide sequence ID" value="NZ_AZCP01000001.1"/>
</dbReference>
<accession>U2QTG2</accession>
<dbReference type="GeneID" id="56993339"/>
<dbReference type="Pfam" id="PF05133">
    <property type="entry name" value="SPP1_portal"/>
    <property type="match status" value="1"/>
</dbReference>
<reference evidence="2 3" key="1">
    <citation type="submission" date="2013-06" db="EMBL/GenBank/DDBJ databases">
        <authorList>
            <person name="Weinstock G."/>
            <person name="Sodergren E."/>
            <person name="Lobos E.A."/>
            <person name="Fulton L."/>
            <person name="Fulton R."/>
            <person name="Courtney L."/>
            <person name="Fronick C."/>
            <person name="O'Laughlin M."/>
            <person name="Godfrey J."/>
            <person name="Wilson R.M."/>
            <person name="Miner T."/>
            <person name="Farmer C."/>
            <person name="Delehaunty K."/>
            <person name="Cordes M."/>
            <person name="Minx P."/>
            <person name="Tomlinson C."/>
            <person name="Chen J."/>
            <person name="Wollam A."/>
            <person name="Pepin K.H."/>
            <person name="Bhonagiri V."/>
            <person name="Zhang X."/>
            <person name="Warren W."/>
            <person name="Mitreva M."/>
            <person name="Mardis E.R."/>
            <person name="Wilson R.K."/>
        </authorList>
    </citation>
    <scope>NUCLEOTIDE SEQUENCE [LARGE SCALE GENOMIC DNA]</scope>
    <source>
        <strain evidence="2 3">ATCC 14869</strain>
    </source>
</reference>
<feature type="region of interest" description="Disordered" evidence="1">
    <location>
        <begin position="502"/>
        <end position="543"/>
    </location>
</feature>
<dbReference type="NCBIfam" id="TIGR01538">
    <property type="entry name" value="portal_SPP1"/>
    <property type="match status" value="1"/>
</dbReference>
<dbReference type="EMBL" id="AWVK01000029">
    <property type="protein sequence ID" value="ERK44578.1"/>
    <property type="molecule type" value="Genomic_DNA"/>
</dbReference>
<dbReference type="InterPro" id="IPR021145">
    <property type="entry name" value="Portal_protein_SPP1_Gp6-like"/>
</dbReference>
<evidence type="ECO:0000313" key="3">
    <source>
        <dbReference type="Proteomes" id="UP000016644"/>
    </source>
</evidence>
<comment type="caution">
    <text evidence="2">The sequence shown here is derived from an EMBL/GenBank/DDBJ whole genome shotgun (WGS) entry which is preliminary data.</text>
</comment>
<sequence length="543" mass="61373">MAIGINHYHIRQNALNRFISGYGDWNEDHSQFLSKDIYVDENDVLRCSPDFDISRDFGQIYTLLNNYDNLRDIYHEKMRYYKGDHGNIRTRTYNDPTGANANDDRNRVVVNMPKNLVNTFTGYTNGIAPKITYSDNPSADGEPDAGSRAVNDDLAVLFSRSRFNDVMFEWSKQASIHGRSYCLAYLNSRGQLKLTFKSPENAFVVYSNSNDSKPMFAVDFNRVQGAYYGTVHTTDFDYQFNNGDVKKAQSSVGFENSVIGHQGRVSNPFKMIPLIEMAQNDEREGVFDDVISLIDSMDNTMSAKIDDVDYFRAAILYIAGVAELTPEQKETIRKWHIFQIPDTVMMTENATQKFDVHYLDKPDGDNVQENAIKHLTHQVYDTAQVTNMNDPDFANSTASGVSLDKKMQPMQMMAAIKFRKMEAAVQDLLFLIYAYNNGEARSYDKADEMVRDTTIQFTPNVPHDTLQESQIVKNLNGIVSLDQLLSYLSSVKSIPDEMARIKKQQAANQAKFANTPSGDGPVGPENESDSQGDDDSEDEGRDS</sequence>
<organism evidence="2 3">
    <name type="scientific">Levilactobacillus brevis ATCC 14869 = DSM 20054</name>
    <dbReference type="NCBI Taxonomy" id="649758"/>
    <lineage>
        <taxon>Bacteria</taxon>
        <taxon>Bacillati</taxon>
        <taxon>Bacillota</taxon>
        <taxon>Bacilli</taxon>
        <taxon>Lactobacillales</taxon>
        <taxon>Lactobacillaceae</taxon>
        <taxon>Levilactobacillus</taxon>
    </lineage>
</organism>
<dbReference type="Proteomes" id="UP000016644">
    <property type="component" value="Unassembled WGS sequence"/>
</dbReference>
<dbReference type="InterPro" id="IPR006428">
    <property type="entry name" value="Portal_SPP1-type"/>
</dbReference>
<evidence type="ECO:0000256" key="1">
    <source>
        <dbReference type="SAM" id="MobiDB-lite"/>
    </source>
</evidence>
<name>U2QTG2_LEVBR</name>
<evidence type="ECO:0000313" key="2">
    <source>
        <dbReference type="EMBL" id="ERK44578.1"/>
    </source>
</evidence>
<dbReference type="AlphaFoldDB" id="U2QTG2"/>
<dbReference type="HOGENOM" id="CLU_034083_2_0_9"/>
<gene>
    <name evidence="2" type="ORF">HMPREF0495_00786</name>
</gene>
<dbReference type="PATRIC" id="fig|649758.3.peg.709"/>
<proteinExistence type="predicted"/>
<protein>
    <submittedName>
        <fullName evidence="2">Phage portal protein, SPP1 family</fullName>
    </submittedName>
</protein>